<dbReference type="InterPro" id="IPR019546">
    <property type="entry name" value="TAT_signal_bac_arc"/>
</dbReference>
<dbReference type="NCBIfam" id="TIGR01409">
    <property type="entry name" value="TAT_signal_seq"/>
    <property type="match status" value="1"/>
</dbReference>
<dbReference type="RefSeq" id="WP_247994442.1">
    <property type="nucleotide sequence ID" value="NZ_CP096019.1"/>
</dbReference>
<dbReference type="InterPro" id="IPR002477">
    <property type="entry name" value="Peptidoglycan-bd-like"/>
</dbReference>
<dbReference type="KEGG" id="haad:MW046_04890"/>
<evidence type="ECO:0000313" key="3">
    <source>
        <dbReference type="Proteomes" id="UP000831768"/>
    </source>
</evidence>
<dbReference type="Pfam" id="PF01471">
    <property type="entry name" value="PG_binding_1"/>
    <property type="match status" value="2"/>
</dbReference>
<dbReference type="Proteomes" id="UP000831768">
    <property type="component" value="Chromosome"/>
</dbReference>
<gene>
    <name evidence="2" type="ORF">MW046_04890</name>
</gene>
<name>A0A8U0A726_9EURY</name>
<protein>
    <submittedName>
        <fullName evidence="2">Peptidoglycan-binding protein</fullName>
    </submittedName>
</protein>
<dbReference type="PROSITE" id="PS51318">
    <property type="entry name" value="TAT"/>
    <property type="match status" value="1"/>
</dbReference>
<sequence>MIKDLAARSIESNDTHQNTVRSLSRRGFLKKTAGASVVGVVGIATTTEEAMAYTWPTYSRGDQGPDVGTIQFLLGEHSYYLDSYDGIYGPETESNVYAFQRDYGLSGVDGITGPETWSALTVTVSRGSGSPSNRSYATGGVQYQLSEVYGYNISVDGIYGPSTESAVESFQSSRNLTVDGITGPNTWRALVSTA</sequence>
<feature type="domain" description="Peptidoglycan binding-like" evidence="1">
    <location>
        <begin position="63"/>
        <end position="120"/>
    </location>
</feature>
<dbReference type="EMBL" id="CP096019">
    <property type="protein sequence ID" value="UPM43783.1"/>
    <property type="molecule type" value="Genomic_DNA"/>
</dbReference>
<evidence type="ECO:0000313" key="2">
    <source>
        <dbReference type="EMBL" id="UPM43783.1"/>
    </source>
</evidence>
<proteinExistence type="predicted"/>
<feature type="domain" description="Peptidoglycan binding-like" evidence="1">
    <location>
        <begin position="141"/>
        <end position="190"/>
    </location>
</feature>
<keyword evidence="3" id="KW-1185">Reference proteome</keyword>
<dbReference type="InterPro" id="IPR006311">
    <property type="entry name" value="TAT_signal"/>
</dbReference>
<accession>A0A8U0A726</accession>
<reference evidence="2" key="1">
    <citation type="submission" date="2022-04" db="EMBL/GenBank/DDBJ databases">
        <title>Halocatena sp. nov., isolated from a salt lake.</title>
        <authorList>
            <person name="Cui H.-L."/>
        </authorList>
    </citation>
    <scope>NUCLEOTIDE SEQUENCE</scope>
    <source>
        <strain evidence="2">AD-1</strain>
    </source>
</reference>
<evidence type="ECO:0000259" key="1">
    <source>
        <dbReference type="Pfam" id="PF01471"/>
    </source>
</evidence>
<dbReference type="InterPro" id="IPR036366">
    <property type="entry name" value="PGBDSf"/>
</dbReference>
<dbReference type="SUPFAM" id="SSF47090">
    <property type="entry name" value="PGBD-like"/>
    <property type="match status" value="2"/>
</dbReference>
<dbReference type="GeneID" id="71927359"/>
<dbReference type="Gene3D" id="1.10.101.10">
    <property type="entry name" value="PGBD-like superfamily/PGBD"/>
    <property type="match status" value="2"/>
</dbReference>
<dbReference type="AlphaFoldDB" id="A0A8U0A726"/>
<dbReference type="InterPro" id="IPR036365">
    <property type="entry name" value="PGBD-like_sf"/>
</dbReference>
<organism evidence="2 3">
    <name type="scientific">Halocatena salina</name>
    <dbReference type="NCBI Taxonomy" id="2934340"/>
    <lineage>
        <taxon>Archaea</taxon>
        <taxon>Methanobacteriati</taxon>
        <taxon>Methanobacteriota</taxon>
        <taxon>Stenosarchaea group</taxon>
        <taxon>Halobacteria</taxon>
        <taxon>Halobacteriales</taxon>
        <taxon>Natronomonadaceae</taxon>
        <taxon>Halocatena</taxon>
    </lineage>
</organism>